<accession>A0ABV4WT14</accession>
<dbReference type="RefSeq" id="WP_413280107.1">
    <property type="nucleotide sequence ID" value="NZ_JBHFNT010000223.1"/>
</dbReference>
<evidence type="ECO:0000259" key="1">
    <source>
        <dbReference type="Pfam" id="PF00881"/>
    </source>
</evidence>
<sequence length="87" mass="9566">MTEYSCQQRLLHFFTSCPILRVSRLYPYSSILKNVGAVFQTMYLVATSLDLAPCAIGCGNADLFASAFGTDYYTESSVGEFALSSRV</sequence>
<dbReference type="Gene3D" id="3.40.109.10">
    <property type="entry name" value="NADH Oxidase"/>
    <property type="match status" value="1"/>
</dbReference>
<dbReference type="InterPro" id="IPR000415">
    <property type="entry name" value="Nitroreductase-like"/>
</dbReference>
<keyword evidence="3" id="KW-1185">Reference proteome</keyword>
<evidence type="ECO:0000313" key="3">
    <source>
        <dbReference type="Proteomes" id="UP001576780"/>
    </source>
</evidence>
<dbReference type="InterPro" id="IPR029479">
    <property type="entry name" value="Nitroreductase"/>
</dbReference>
<dbReference type="EMBL" id="JBHFNT010000223">
    <property type="protein sequence ID" value="MFB2837768.1"/>
    <property type="molecule type" value="Genomic_DNA"/>
</dbReference>
<dbReference type="Pfam" id="PF00881">
    <property type="entry name" value="Nitroreductase"/>
    <property type="match status" value="1"/>
</dbReference>
<comment type="caution">
    <text evidence="2">The sequence shown here is derived from an EMBL/GenBank/DDBJ whole genome shotgun (WGS) entry which is preliminary data.</text>
</comment>
<evidence type="ECO:0000313" key="2">
    <source>
        <dbReference type="EMBL" id="MFB2837768.1"/>
    </source>
</evidence>
<dbReference type="SUPFAM" id="SSF55469">
    <property type="entry name" value="FMN-dependent nitroreductase-like"/>
    <property type="match status" value="1"/>
</dbReference>
<organism evidence="2 3">
    <name type="scientific">Floridaenema evergladense BLCC-F167</name>
    <dbReference type="NCBI Taxonomy" id="3153639"/>
    <lineage>
        <taxon>Bacteria</taxon>
        <taxon>Bacillati</taxon>
        <taxon>Cyanobacteriota</taxon>
        <taxon>Cyanophyceae</taxon>
        <taxon>Oscillatoriophycideae</taxon>
        <taxon>Aerosakkonematales</taxon>
        <taxon>Aerosakkonemataceae</taxon>
        <taxon>Floridanema</taxon>
        <taxon>Floridanema evergladense</taxon>
    </lineage>
</organism>
<proteinExistence type="predicted"/>
<protein>
    <submittedName>
        <fullName evidence="2">Nitroreductase family protein</fullName>
    </submittedName>
</protein>
<dbReference type="Proteomes" id="UP001576780">
    <property type="component" value="Unassembled WGS sequence"/>
</dbReference>
<feature type="domain" description="Nitroreductase" evidence="1">
    <location>
        <begin position="26"/>
        <end position="71"/>
    </location>
</feature>
<name>A0ABV4WT14_9CYAN</name>
<gene>
    <name evidence="2" type="ORF">ACE1CA_24975</name>
</gene>
<reference evidence="2 3" key="1">
    <citation type="submission" date="2024-09" db="EMBL/GenBank/DDBJ databases">
        <title>Floridaenema gen nov. (Aerosakkonemataceae, Aerosakkonematales ord. nov., Cyanobacteria) from benthic tropical and subtropical fresh waters, with the description of four new species.</title>
        <authorList>
            <person name="Moretto J.A."/>
            <person name="Berthold D.E."/>
            <person name="Lefler F.W."/>
            <person name="Huang I.-S."/>
            <person name="Laughinghouse H. IV."/>
        </authorList>
    </citation>
    <scope>NUCLEOTIDE SEQUENCE [LARGE SCALE GENOMIC DNA]</scope>
    <source>
        <strain evidence="2 3">BLCC-F167</strain>
    </source>
</reference>